<dbReference type="InterPro" id="IPR011049">
    <property type="entry name" value="Serralysin-like_metalloprot_C"/>
</dbReference>
<proteinExistence type="predicted"/>
<evidence type="ECO:0008006" key="2">
    <source>
        <dbReference type="Google" id="ProtNLM"/>
    </source>
</evidence>
<dbReference type="Gene3D" id="1.20.5.320">
    <property type="entry name" value="6-Phosphogluconate Dehydrogenase, domain 3"/>
    <property type="match status" value="1"/>
</dbReference>
<gene>
    <name evidence="1" type="ORF">UFOVP11_11</name>
</gene>
<protein>
    <recommendedName>
        <fullName evidence="2">Collagen triple helix repeat</fullName>
    </recommendedName>
</protein>
<dbReference type="Gene3D" id="2.150.10.10">
    <property type="entry name" value="Serralysin-like metalloprotease, C-terminal"/>
    <property type="match status" value="1"/>
</dbReference>
<accession>A0A6J5KKE6</accession>
<sequence length="991" mass="97668">MDLSIKKGQVNDVTVLVNSTEVVVQKANNIIVEVTPNATQYVAIDRGIQGATGTAATIAVGTTTTLPPSSSASVANVGSSSAAVFDFGIPQGVQGIQGIQGIQGEQGIQGNTGATGTAATIAVGSTNTLPSGSSAVVSNSGTSSSAVFNFGIPQGIQGIQGIQGVKGDTGNTGATGAGVATGGTTGQALTKSSNTDYDTAWNTVLKTVTSTDGSVSVNQVGSNADLSVAVAGSTTNVIVQVRNNTGATLTKGTVVYMNGTVGQIPTVTKALATSDATSAQSLGMVSADLANNSNGYVTVIGLITNIDTSDYTDGAQLYLSSTVAGAVTMTKQFAPAHLVYVAFVEHAHPTQGKLFVKVQNGYEMDELHNVSAKTPSNGNTLVYNTSTNLWEQSNSPIIGGGTINNTVIGSTTPAAGKFTTLEATGTSNLGTASAQYIQAVGSATEPQILAVGSGTNIPLVLQPKGTGALQAQATTSTATGGNARGANAVDWQTSRGAANQVASGFASFIGGGFNNRAGAYNGTVVGGSSNAISGNYTFIGGGTSNNASTGDYSAIVGGNTNVASGYFNFVGSGASNSGTSGTAVTTNTTTIALTAQTTIYLSSANASIRVGALLQGTGVSNYTYATSTVTTGTPAVMATSSIAVTTGILTVGTLSSGTIVAGMVLTGTGVPAGTYIVSNIAGSGAGSTWNTNITTAVASTTITGTAYTFNISQAATTAAGVTLSFYTPHGVVVGGGNNQATGSYSFIGGGGDAGTSSNRNTASGDWSFVGGGRQNQATGLQSVVGGGANNSASNQGSVFSGSSNQATAITSIVCGGTNNVASGQYSSVLGGYQGTTRGISGYHAMPACVNPLGFSVGLSQGGLLVLARQTTDATATVLTSDASAAGTTNQVILPNNSAYFFRGEVVAGVTGGGNTKGWTIEGVIKRGANAASTAIVGTATVVSAFADAGAATWAITALADTTNGGLKITFTGQAATTIRCVAQIRTTEMTY</sequence>
<dbReference type="EMBL" id="LR796147">
    <property type="protein sequence ID" value="CAB4121417.1"/>
    <property type="molecule type" value="Genomic_DNA"/>
</dbReference>
<organism evidence="1">
    <name type="scientific">uncultured Caudovirales phage</name>
    <dbReference type="NCBI Taxonomy" id="2100421"/>
    <lineage>
        <taxon>Viruses</taxon>
        <taxon>Duplodnaviria</taxon>
        <taxon>Heunggongvirae</taxon>
        <taxon>Uroviricota</taxon>
        <taxon>Caudoviricetes</taxon>
        <taxon>Peduoviridae</taxon>
        <taxon>Maltschvirus</taxon>
        <taxon>Maltschvirus maltsch</taxon>
    </lineage>
</organism>
<name>A0A6J5KKE6_9CAUD</name>
<reference evidence="1" key="1">
    <citation type="submission" date="2020-04" db="EMBL/GenBank/DDBJ databases">
        <authorList>
            <person name="Chiriac C."/>
            <person name="Salcher M."/>
            <person name="Ghai R."/>
            <person name="Kavagutti S V."/>
        </authorList>
    </citation>
    <scope>NUCLEOTIDE SEQUENCE</scope>
</reference>
<evidence type="ECO:0000313" key="1">
    <source>
        <dbReference type="EMBL" id="CAB4121417.1"/>
    </source>
</evidence>